<evidence type="ECO:0000313" key="2">
    <source>
        <dbReference type="EMBL" id="NLR91311.1"/>
    </source>
</evidence>
<proteinExistence type="predicted"/>
<feature type="region of interest" description="Disordered" evidence="1">
    <location>
        <begin position="284"/>
        <end position="322"/>
    </location>
</feature>
<accession>A0A7X8SJE8</accession>
<dbReference type="RefSeq" id="WP_168882004.1">
    <property type="nucleotide sequence ID" value="NZ_JABAIL010000002.1"/>
</dbReference>
<protein>
    <submittedName>
        <fullName evidence="2">Uncharacterized protein</fullName>
    </submittedName>
</protein>
<dbReference type="Proteomes" id="UP000585050">
    <property type="component" value="Unassembled WGS sequence"/>
</dbReference>
<feature type="compositionally biased region" description="Acidic residues" evidence="1">
    <location>
        <begin position="296"/>
        <end position="311"/>
    </location>
</feature>
<organism evidence="2 3">
    <name type="scientific">Flammeovirga agarivorans</name>
    <dbReference type="NCBI Taxonomy" id="2726742"/>
    <lineage>
        <taxon>Bacteria</taxon>
        <taxon>Pseudomonadati</taxon>
        <taxon>Bacteroidota</taxon>
        <taxon>Cytophagia</taxon>
        <taxon>Cytophagales</taxon>
        <taxon>Flammeovirgaceae</taxon>
        <taxon>Flammeovirga</taxon>
    </lineage>
</organism>
<sequence length="322" mass="36800">MKQTFLYFGIVFCLLLDGCVPKVCPAYVSVFYQKDDPNSLYYVNKASNPDGDYFLPLGDDSTMTVKGSYSYISYFVDDSTAKEEELYASREMEWSGTVKPRGGFYGKLTNKEEKLSSKNYPNYIIGLTKNPYPVVDEDSTIEFIAEDSVYLVSSSDSLENLMFGGGPGYDDSIVAKELPDQNDDDEDLIVSDSMPPMMYDAEVYLQKYGHIVAREDSMRAGFFIVPDSMYLVKRKWYEIWKPKNYMIPKRVLDEKYNSQLAKYESDSLLKVAKEDSLEQIRLQKELEKEEAAAAESQEENPMDSLPDDEQDANTPAKPEEDW</sequence>
<dbReference type="AlphaFoldDB" id="A0A7X8SJE8"/>
<gene>
    <name evidence="2" type="ORF">HGP29_08840</name>
</gene>
<evidence type="ECO:0000256" key="1">
    <source>
        <dbReference type="SAM" id="MobiDB-lite"/>
    </source>
</evidence>
<evidence type="ECO:0000313" key="3">
    <source>
        <dbReference type="Proteomes" id="UP000585050"/>
    </source>
</evidence>
<comment type="caution">
    <text evidence="2">The sequence shown here is derived from an EMBL/GenBank/DDBJ whole genome shotgun (WGS) entry which is preliminary data.</text>
</comment>
<name>A0A7X8SJE8_9BACT</name>
<dbReference type="EMBL" id="JABAIL010000002">
    <property type="protein sequence ID" value="NLR91311.1"/>
    <property type="molecule type" value="Genomic_DNA"/>
</dbReference>
<keyword evidence="3" id="KW-1185">Reference proteome</keyword>
<reference evidence="2 3" key="1">
    <citation type="submission" date="2020-04" db="EMBL/GenBank/DDBJ databases">
        <title>Flammeovirga sp. SR4, a novel species isolated from seawater.</title>
        <authorList>
            <person name="Wang X."/>
        </authorList>
    </citation>
    <scope>NUCLEOTIDE SEQUENCE [LARGE SCALE GENOMIC DNA]</scope>
    <source>
        <strain evidence="2 3">SR4</strain>
    </source>
</reference>